<proteinExistence type="predicted"/>
<keyword evidence="3" id="KW-1185">Reference proteome</keyword>
<gene>
    <name evidence="2" type="ORF">POCULU_LOCUS7294</name>
</gene>
<evidence type="ECO:0000313" key="2">
    <source>
        <dbReference type="EMBL" id="CAG8597594.1"/>
    </source>
</evidence>
<evidence type="ECO:0000313" key="3">
    <source>
        <dbReference type="Proteomes" id="UP000789572"/>
    </source>
</evidence>
<feature type="region of interest" description="Disordered" evidence="1">
    <location>
        <begin position="37"/>
        <end position="81"/>
    </location>
</feature>
<comment type="caution">
    <text evidence="2">The sequence shown here is derived from an EMBL/GenBank/DDBJ whole genome shotgun (WGS) entry which is preliminary data.</text>
</comment>
<name>A0A9N9CBC1_9GLOM</name>
<dbReference type="AlphaFoldDB" id="A0A9N9CBC1"/>
<accession>A0A9N9CBC1</accession>
<reference evidence="2" key="1">
    <citation type="submission" date="2021-06" db="EMBL/GenBank/DDBJ databases">
        <authorList>
            <person name="Kallberg Y."/>
            <person name="Tangrot J."/>
            <person name="Rosling A."/>
        </authorList>
    </citation>
    <scope>NUCLEOTIDE SEQUENCE</scope>
    <source>
        <strain evidence="2">IA702</strain>
    </source>
</reference>
<organism evidence="2 3">
    <name type="scientific">Paraglomus occultum</name>
    <dbReference type="NCBI Taxonomy" id="144539"/>
    <lineage>
        <taxon>Eukaryota</taxon>
        <taxon>Fungi</taxon>
        <taxon>Fungi incertae sedis</taxon>
        <taxon>Mucoromycota</taxon>
        <taxon>Glomeromycotina</taxon>
        <taxon>Glomeromycetes</taxon>
        <taxon>Paraglomerales</taxon>
        <taxon>Paraglomeraceae</taxon>
        <taxon>Paraglomus</taxon>
    </lineage>
</organism>
<feature type="compositionally biased region" description="Basic and acidic residues" evidence="1">
    <location>
        <begin position="48"/>
        <end position="81"/>
    </location>
</feature>
<sequence length="81" mass="9879">WEKQRGQMRIVGIREFMEKFPKEGKYNLKYGFIFSSQQEDDEVSENQNQKEENKEEKKSENETSEKQKERVEMIEEKSKIK</sequence>
<dbReference type="Proteomes" id="UP000789572">
    <property type="component" value="Unassembled WGS sequence"/>
</dbReference>
<dbReference type="OrthoDB" id="10499811at2759"/>
<protein>
    <submittedName>
        <fullName evidence="2">11004_t:CDS:1</fullName>
    </submittedName>
</protein>
<dbReference type="EMBL" id="CAJVPJ010001609">
    <property type="protein sequence ID" value="CAG8597594.1"/>
    <property type="molecule type" value="Genomic_DNA"/>
</dbReference>
<evidence type="ECO:0000256" key="1">
    <source>
        <dbReference type="SAM" id="MobiDB-lite"/>
    </source>
</evidence>
<feature type="non-terminal residue" evidence="2">
    <location>
        <position position="1"/>
    </location>
</feature>